<dbReference type="Gene3D" id="2.60.40.10">
    <property type="entry name" value="Immunoglobulins"/>
    <property type="match status" value="1"/>
</dbReference>
<accession>A0A6I6JWD4</accession>
<proteinExistence type="predicted"/>
<gene>
    <name evidence="1" type="ORF">GM418_17705</name>
</gene>
<keyword evidence="2" id="KW-1185">Reference proteome</keyword>
<dbReference type="Pfam" id="PF07610">
    <property type="entry name" value="DUF1573"/>
    <property type="match status" value="1"/>
</dbReference>
<dbReference type="PANTHER" id="PTHR37833">
    <property type="entry name" value="LIPOPROTEIN-RELATED"/>
    <property type="match status" value="1"/>
</dbReference>
<dbReference type="Proteomes" id="UP000428260">
    <property type="component" value="Chromosome"/>
</dbReference>
<dbReference type="PANTHER" id="PTHR37833:SF1">
    <property type="entry name" value="SIGNAL PEPTIDE PROTEIN"/>
    <property type="match status" value="1"/>
</dbReference>
<dbReference type="EMBL" id="CP046401">
    <property type="protein sequence ID" value="QGY45440.1"/>
    <property type="molecule type" value="Genomic_DNA"/>
</dbReference>
<evidence type="ECO:0000313" key="1">
    <source>
        <dbReference type="EMBL" id="QGY45440.1"/>
    </source>
</evidence>
<dbReference type="RefSeq" id="WP_158868583.1">
    <property type="nucleotide sequence ID" value="NZ_CP046401.1"/>
</dbReference>
<evidence type="ECO:0000313" key="2">
    <source>
        <dbReference type="Proteomes" id="UP000428260"/>
    </source>
</evidence>
<dbReference type="KEGG" id="mcos:GM418_17705"/>
<dbReference type="InterPro" id="IPR011467">
    <property type="entry name" value="DUF1573"/>
</dbReference>
<reference evidence="1 2" key="1">
    <citation type="submission" date="2019-11" db="EMBL/GenBank/DDBJ databases">
        <authorList>
            <person name="Zheng R.K."/>
            <person name="Sun C.M."/>
        </authorList>
    </citation>
    <scope>NUCLEOTIDE SEQUENCE [LARGE SCALE GENOMIC DNA]</scope>
    <source>
        <strain evidence="1 2">WC007</strain>
    </source>
</reference>
<sequence>MKNMLLTLLVAFLFSCGNRNEQKSKATQQETNVITEFEFSKEMHNFGSLQAGEIVVFTFEFKNSGENNLLIQKVETDCGCMRAEFSKENVLPGESGIIEVEFDSSGLWGKQFKTIEVYANTKKPKQLAIFAEVLNEEIEIKY</sequence>
<organism evidence="1 2">
    <name type="scientific">Maribellus comscasis</name>
    <dbReference type="NCBI Taxonomy" id="2681766"/>
    <lineage>
        <taxon>Bacteria</taxon>
        <taxon>Pseudomonadati</taxon>
        <taxon>Bacteroidota</taxon>
        <taxon>Bacteroidia</taxon>
        <taxon>Marinilabiliales</taxon>
        <taxon>Prolixibacteraceae</taxon>
        <taxon>Maribellus</taxon>
    </lineage>
</organism>
<dbReference type="AlphaFoldDB" id="A0A6I6JWD4"/>
<dbReference type="PROSITE" id="PS51257">
    <property type="entry name" value="PROKAR_LIPOPROTEIN"/>
    <property type="match status" value="1"/>
</dbReference>
<name>A0A6I6JWD4_9BACT</name>
<protein>
    <submittedName>
        <fullName evidence="1">DUF1573 domain-containing protein</fullName>
    </submittedName>
</protein>
<dbReference type="InterPro" id="IPR013783">
    <property type="entry name" value="Ig-like_fold"/>
</dbReference>